<sequence>MDSTSDDFDACAAVAFENIALEHLRQLEKYENLTAPSVVHSQEDKLKELLAWTRESHAGIAKGIENGVYGGPGPDSPLMEENALVALMESAAMYLRDDRRLVEAVEAFQRGDKALALSLHKASTRDIEMLADMWGMKFVQICDLVDRSADDAYVVGPFCGSFIPKRGGIDHLPLSLFMGVAFKGTSTTVEALINDLLSLVKMKPPSHHLYGQNVAAGFYIPTFHSYFSGKVPPPYELIMKAIKEIEEMPTRLPVNLLPVHLTGHSLGAAYATLCFAQLTHNGSIKAGDLYTFGSPRVAFSGLPPRLSRNLKGGSAYRLVVPGDPIPRYPISWRGTVDKYTHVNTLYHLSASKPPVKRPSEIGNAPSLPGWPEFPLPWPPSHFISTYYDRLRYAPSVTAAVDSSDLCAQQLEKAVTRLGGDIEFNIAAEVANEQTIDAGSSADYPHTVTGTLVLNVYDHCVRGTITTDLVVGEIVGRCEASSEGASSITCPVKVASRPVKELQSRLTVFNLSSESAQMHFIDTETGPIAIVDFEKGSPPGMEKLAGTCTWSVDGAYLDYYV</sequence>
<dbReference type="Proteomes" id="UP000305067">
    <property type="component" value="Unassembled WGS sequence"/>
</dbReference>
<comment type="catalytic activity">
    <reaction evidence="4">
        <text>a monoacylglycerol + H2O = glycerol + a fatty acid + H(+)</text>
        <dbReference type="Rhea" id="RHEA:15245"/>
        <dbReference type="ChEBI" id="CHEBI:15377"/>
        <dbReference type="ChEBI" id="CHEBI:15378"/>
        <dbReference type="ChEBI" id="CHEBI:17408"/>
        <dbReference type="ChEBI" id="CHEBI:17754"/>
        <dbReference type="ChEBI" id="CHEBI:28868"/>
    </reaction>
</comment>
<keyword evidence="7" id="KW-1185">Reference proteome</keyword>
<reference evidence="6 7" key="1">
    <citation type="journal article" date="2019" name="Nat. Ecol. Evol.">
        <title>Megaphylogeny resolves global patterns of mushroom evolution.</title>
        <authorList>
            <person name="Varga T."/>
            <person name="Krizsan K."/>
            <person name="Foldi C."/>
            <person name="Dima B."/>
            <person name="Sanchez-Garcia M."/>
            <person name="Sanchez-Ramirez S."/>
            <person name="Szollosi G.J."/>
            <person name="Szarkandi J.G."/>
            <person name="Papp V."/>
            <person name="Albert L."/>
            <person name="Andreopoulos W."/>
            <person name="Angelini C."/>
            <person name="Antonin V."/>
            <person name="Barry K.W."/>
            <person name="Bougher N.L."/>
            <person name="Buchanan P."/>
            <person name="Buyck B."/>
            <person name="Bense V."/>
            <person name="Catcheside P."/>
            <person name="Chovatia M."/>
            <person name="Cooper J."/>
            <person name="Damon W."/>
            <person name="Desjardin D."/>
            <person name="Finy P."/>
            <person name="Geml J."/>
            <person name="Haridas S."/>
            <person name="Hughes K."/>
            <person name="Justo A."/>
            <person name="Karasinski D."/>
            <person name="Kautmanova I."/>
            <person name="Kiss B."/>
            <person name="Kocsube S."/>
            <person name="Kotiranta H."/>
            <person name="LaButti K.M."/>
            <person name="Lechner B.E."/>
            <person name="Liimatainen K."/>
            <person name="Lipzen A."/>
            <person name="Lukacs Z."/>
            <person name="Mihaltcheva S."/>
            <person name="Morgado L.N."/>
            <person name="Niskanen T."/>
            <person name="Noordeloos M.E."/>
            <person name="Ohm R.A."/>
            <person name="Ortiz-Santana B."/>
            <person name="Ovrebo C."/>
            <person name="Racz N."/>
            <person name="Riley R."/>
            <person name="Savchenko A."/>
            <person name="Shiryaev A."/>
            <person name="Soop K."/>
            <person name="Spirin V."/>
            <person name="Szebenyi C."/>
            <person name="Tomsovsky M."/>
            <person name="Tulloss R.E."/>
            <person name="Uehling J."/>
            <person name="Grigoriev I.V."/>
            <person name="Vagvolgyi C."/>
            <person name="Papp T."/>
            <person name="Martin F.M."/>
            <person name="Miettinen O."/>
            <person name="Hibbett D.S."/>
            <person name="Nagy L.G."/>
        </authorList>
    </citation>
    <scope>NUCLEOTIDE SEQUENCE [LARGE SCALE GENOMIC DNA]</scope>
    <source>
        <strain evidence="6 7">CBS 309.79</strain>
    </source>
</reference>
<feature type="domain" description="Fungal lipase-type" evidence="5">
    <location>
        <begin position="180"/>
        <end position="330"/>
    </location>
</feature>
<dbReference type="Pfam" id="PF01764">
    <property type="entry name" value="Lipase_3"/>
    <property type="match status" value="1"/>
</dbReference>
<dbReference type="InterPro" id="IPR051218">
    <property type="entry name" value="Sec_MonoDiacylglyc_Lipase"/>
</dbReference>
<dbReference type="PANTHER" id="PTHR45856">
    <property type="entry name" value="ALPHA/BETA-HYDROLASES SUPERFAMILY PROTEIN"/>
    <property type="match status" value="1"/>
</dbReference>
<accession>A0A5C3QD61</accession>
<dbReference type="InterPro" id="IPR029058">
    <property type="entry name" value="AB_hydrolase_fold"/>
</dbReference>
<evidence type="ECO:0000256" key="3">
    <source>
        <dbReference type="ARBA" id="ARBA00047591"/>
    </source>
</evidence>
<dbReference type="SUPFAM" id="SSF53474">
    <property type="entry name" value="alpha/beta-Hydrolases"/>
    <property type="match status" value="1"/>
</dbReference>
<proteinExistence type="inferred from homology"/>
<organism evidence="6 7">
    <name type="scientific">Pterulicium gracile</name>
    <dbReference type="NCBI Taxonomy" id="1884261"/>
    <lineage>
        <taxon>Eukaryota</taxon>
        <taxon>Fungi</taxon>
        <taxon>Dikarya</taxon>
        <taxon>Basidiomycota</taxon>
        <taxon>Agaricomycotina</taxon>
        <taxon>Agaricomycetes</taxon>
        <taxon>Agaricomycetidae</taxon>
        <taxon>Agaricales</taxon>
        <taxon>Pleurotineae</taxon>
        <taxon>Pterulaceae</taxon>
        <taxon>Pterulicium</taxon>
    </lineage>
</organism>
<evidence type="ECO:0000313" key="6">
    <source>
        <dbReference type="EMBL" id="TFK99982.1"/>
    </source>
</evidence>
<keyword evidence="1" id="KW-1015">Disulfide bond</keyword>
<protein>
    <submittedName>
        <fullName evidence="6">Alpha/Beta hydrolase protein</fullName>
    </submittedName>
</protein>
<evidence type="ECO:0000313" key="7">
    <source>
        <dbReference type="Proteomes" id="UP000305067"/>
    </source>
</evidence>
<dbReference type="InterPro" id="IPR002921">
    <property type="entry name" value="Fungal_lipase-type"/>
</dbReference>
<name>A0A5C3QD61_9AGAR</name>
<dbReference type="EMBL" id="ML178831">
    <property type="protein sequence ID" value="TFK99982.1"/>
    <property type="molecule type" value="Genomic_DNA"/>
</dbReference>
<dbReference type="GO" id="GO:0016787">
    <property type="term" value="F:hydrolase activity"/>
    <property type="evidence" value="ECO:0007669"/>
    <property type="project" value="UniProtKB-KW"/>
</dbReference>
<evidence type="ECO:0000256" key="4">
    <source>
        <dbReference type="ARBA" id="ARBA00048461"/>
    </source>
</evidence>
<keyword evidence="6" id="KW-0378">Hydrolase</keyword>
<dbReference type="OrthoDB" id="2977428at2759"/>
<evidence type="ECO:0000256" key="2">
    <source>
        <dbReference type="ARBA" id="ARBA00043996"/>
    </source>
</evidence>
<evidence type="ECO:0000259" key="5">
    <source>
        <dbReference type="Pfam" id="PF01764"/>
    </source>
</evidence>
<comment type="catalytic activity">
    <reaction evidence="3">
        <text>a diacylglycerol + H2O = a monoacylglycerol + a fatty acid + H(+)</text>
        <dbReference type="Rhea" id="RHEA:32731"/>
        <dbReference type="ChEBI" id="CHEBI:15377"/>
        <dbReference type="ChEBI" id="CHEBI:15378"/>
        <dbReference type="ChEBI" id="CHEBI:17408"/>
        <dbReference type="ChEBI" id="CHEBI:18035"/>
        <dbReference type="ChEBI" id="CHEBI:28868"/>
    </reaction>
</comment>
<dbReference type="PANTHER" id="PTHR45856:SF24">
    <property type="entry name" value="FUNGAL LIPASE-LIKE DOMAIN-CONTAINING PROTEIN"/>
    <property type="match status" value="1"/>
</dbReference>
<comment type="similarity">
    <text evidence="2">Belongs to the AB hydrolase superfamily. Lipase family. Class 3 subfamily.</text>
</comment>
<dbReference type="GO" id="GO:0006629">
    <property type="term" value="P:lipid metabolic process"/>
    <property type="evidence" value="ECO:0007669"/>
    <property type="project" value="InterPro"/>
</dbReference>
<gene>
    <name evidence="6" type="ORF">BDV98DRAFT_605774</name>
</gene>
<evidence type="ECO:0000256" key="1">
    <source>
        <dbReference type="ARBA" id="ARBA00023157"/>
    </source>
</evidence>
<dbReference type="Gene3D" id="3.40.50.1820">
    <property type="entry name" value="alpha/beta hydrolase"/>
    <property type="match status" value="1"/>
</dbReference>
<dbReference type="AlphaFoldDB" id="A0A5C3QD61"/>